<keyword evidence="3" id="KW-1185">Reference proteome</keyword>
<comment type="caution">
    <text evidence="2">The sequence shown here is derived from an EMBL/GenBank/DDBJ whole genome shotgun (WGS) entry which is preliminary data.</text>
</comment>
<dbReference type="PANTHER" id="PTHR38011">
    <property type="entry name" value="DIHYDROFOLATE REDUCTASE FAMILY PROTEIN (AFU_ORTHOLOGUE AFUA_8G06820)"/>
    <property type="match status" value="1"/>
</dbReference>
<reference evidence="2 3" key="1">
    <citation type="submission" date="2018-06" db="EMBL/GenBank/DDBJ databases">
        <title>Genomic Encyclopedia of Archaeal and Bacterial Type Strains, Phase II (KMG-II): from individual species to whole genera.</title>
        <authorList>
            <person name="Goeker M."/>
        </authorList>
    </citation>
    <scope>NUCLEOTIDE SEQUENCE [LARGE SCALE GENOMIC DNA]</scope>
    <source>
        <strain evidence="2 3">DSM 23857</strain>
    </source>
</reference>
<dbReference type="AlphaFoldDB" id="A0A327QFH6"/>
<evidence type="ECO:0000259" key="1">
    <source>
        <dbReference type="Pfam" id="PF01872"/>
    </source>
</evidence>
<dbReference type="GO" id="GO:0008703">
    <property type="term" value="F:5-amino-6-(5-phosphoribosylamino)uracil reductase activity"/>
    <property type="evidence" value="ECO:0007669"/>
    <property type="project" value="InterPro"/>
</dbReference>
<dbReference type="Pfam" id="PF01872">
    <property type="entry name" value="RibD_C"/>
    <property type="match status" value="1"/>
</dbReference>
<dbReference type="EMBL" id="QLLL01000008">
    <property type="protein sequence ID" value="RAJ00437.1"/>
    <property type="molecule type" value="Genomic_DNA"/>
</dbReference>
<evidence type="ECO:0000313" key="2">
    <source>
        <dbReference type="EMBL" id="RAJ00437.1"/>
    </source>
</evidence>
<dbReference type="Proteomes" id="UP000249547">
    <property type="component" value="Unassembled WGS sequence"/>
</dbReference>
<sequence length="190" mass="20471">MKMSMSLDGFVSGLNGEMDWIFKTGDAESKAWALSQFSEAGMIIMGRKSFDGMVPYWLTSTDAFAEHMNSIPKAVFTQKGYKGYDPGPNPSPAAASWADARILSGDLAEEIAKLKAEEGKPVSAIGGAEFMRNLIATGLVDEFYLAIHPIILGAGIPIFNGSTIPKYLKLLEAKVFPNGTVAHIYSSVIQ</sequence>
<gene>
    <name evidence="2" type="ORF">LX64_04143</name>
</gene>
<name>A0A327QFH6_9BACT</name>
<dbReference type="InterPro" id="IPR050765">
    <property type="entry name" value="Riboflavin_Biosynth_HTPR"/>
</dbReference>
<dbReference type="GO" id="GO:0009231">
    <property type="term" value="P:riboflavin biosynthetic process"/>
    <property type="evidence" value="ECO:0007669"/>
    <property type="project" value="InterPro"/>
</dbReference>
<protein>
    <submittedName>
        <fullName evidence="2">Dihydrofolate reductase</fullName>
    </submittedName>
</protein>
<accession>A0A327QFH6</accession>
<evidence type="ECO:0000313" key="3">
    <source>
        <dbReference type="Proteomes" id="UP000249547"/>
    </source>
</evidence>
<dbReference type="SUPFAM" id="SSF53597">
    <property type="entry name" value="Dihydrofolate reductase-like"/>
    <property type="match status" value="1"/>
</dbReference>
<dbReference type="PANTHER" id="PTHR38011:SF11">
    <property type="entry name" value="2,5-DIAMINO-6-RIBOSYLAMINO-4(3H)-PYRIMIDINONE 5'-PHOSPHATE REDUCTASE"/>
    <property type="match status" value="1"/>
</dbReference>
<proteinExistence type="predicted"/>
<dbReference type="InterPro" id="IPR002734">
    <property type="entry name" value="RibDG_C"/>
</dbReference>
<feature type="domain" description="Bacterial bifunctional deaminase-reductase C-terminal" evidence="1">
    <location>
        <begin position="1"/>
        <end position="181"/>
    </location>
</feature>
<organism evidence="2 3">
    <name type="scientific">Chitinophaga skermanii</name>
    <dbReference type="NCBI Taxonomy" id="331697"/>
    <lineage>
        <taxon>Bacteria</taxon>
        <taxon>Pseudomonadati</taxon>
        <taxon>Bacteroidota</taxon>
        <taxon>Chitinophagia</taxon>
        <taxon>Chitinophagales</taxon>
        <taxon>Chitinophagaceae</taxon>
        <taxon>Chitinophaga</taxon>
    </lineage>
</organism>
<dbReference type="Gene3D" id="3.40.430.10">
    <property type="entry name" value="Dihydrofolate Reductase, subunit A"/>
    <property type="match status" value="1"/>
</dbReference>
<dbReference type="InterPro" id="IPR024072">
    <property type="entry name" value="DHFR-like_dom_sf"/>
</dbReference>